<dbReference type="FunFam" id="3.30.160.60:FF:003288">
    <property type="entry name" value="Uncharacterized protein"/>
    <property type="match status" value="1"/>
</dbReference>
<feature type="domain" description="C2H2-type" evidence="11">
    <location>
        <begin position="475"/>
        <end position="502"/>
    </location>
</feature>
<feature type="region of interest" description="Disordered" evidence="10">
    <location>
        <begin position="172"/>
        <end position="197"/>
    </location>
</feature>
<reference evidence="12" key="1">
    <citation type="submission" date="2025-08" db="UniProtKB">
        <authorList>
            <consortium name="Ensembl"/>
        </authorList>
    </citation>
    <scope>IDENTIFICATION</scope>
</reference>
<feature type="domain" description="C2H2-type" evidence="11">
    <location>
        <begin position="363"/>
        <end position="390"/>
    </location>
</feature>
<evidence type="ECO:0000256" key="7">
    <source>
        <dbReference type="ARBA" id="ARBA00023125"/>
    </source>
</evidence>
<feature type="domain" description="C2H2-type" evidence="11">
    <location>
        <begin position="531"/>
        <end position="558"/>
    </location>
</feature>
<dbReference type="SUPFAM" id="SSF57667">
    <property type="entry name" value="beta-beta-alpha zinc fingers"/>
    <property type="match status" value="6"/>
</dbReference>
<keyword evidence="7" id="KW-0238">DNA-binding</keyword>
<comment type="similarity">
    <text evidence="2">Belongs to the krueppel C2H2-type zinc-finger protein family.</text>
</comment>
<dbReference type="GO" id="GO:0005634">
    <property type="term" value="C:nucleus"/>
    <property type="evidence" value="ECO:0007669"/>
    <property type="project" value="UniProtKB-SubCell"/>
</dbReference>
<dbReference type="InterPro" id="IPR013087">
    <property type="entry name" value="Znf_C2H2_type"/>
</dbReference>
<evidence type="ECO:0000256" key="9">
    <source>
        <dbReference type="PROSITE-ProRule" id="PRU00042"/>
    </source>
</evidence>
<feature type="domain" description="C2H2-type" evidence="11">
    <location>
        <begin position="279"/>
        <end position="306"/>
    </location>
</feature>
<feature type="domain" description="C2H2-type" evidence="11">
    <location>
        <begin position="391"/>
        <end position="418"/>
    </location>
</feature>
<dbReference type="PANTHER" id="PTHR19818:SF139">
    <property type="entry name" value="PAIR-RULE PROTEIN ODD-PAIRED"/>
    <property type="match status" value="1"/>
</dbReference>
<dbReference type="AlphaFoldDB" id="A0A8C4QCA0"/>
<evidence type="ECO:0000256" key="2">
    <source>
        <dbReference type="ARBA" id="ARBA00006991"/>
    </source>
</evidence>
<keyword evidence="5 9" id="KW-0863">Zinc-finger</keyword>
<reference evidence="12" key="2">
    <citation type="submission" date="2025-09" db="UniProtKB">
        <authorList>
            <consortium name="Ensembl"/>
        </authorList>
    </citation>
    <scope>IDENTIFICATION</scope>
</reference>
<dbReference type="FunFam" id="3.30.160.60:FF:000534">
    <property type="entry name" value="zinc finger protein 674"/>
    <property type="match status" value="1"/>
</dbReference>
<evidence type="ECO:0000256" key="3">
    <source>
        <dbReference type="ARBA" id="ARBA00022723"/>
    </source>
</evidence>
<dbReference type="SMART" id="SM00355">
    <property type="entry name" value="ZnF_C2H2"/>
    <property type="match status" value="11"/>
</dbReference>
<dbReference type="GO" id="GO:0000978">
    <property type="term" value="F:RNA polymerase II cis-regulatory region sequence-specific DNA binding"/>
    <property type="evidence" value="ECO:0007669"/>
    <property type="project" value="TreeGrafter"/>
</dbReference>
<dbReference type="Gene3D" id="3.30.160.60">
    <property type="entry name" value="Classic Zinc Finger"/>
    <property type="match status" value="11"/>
</dbReference>
<feature type="domain" description="C2H2-type" evidence="11">
    <location>
        <begin position="447"/>
        <end position="474"/>
    </location>
</feature>
<feature type="domain" description="C2H2-type" evidence="11">
    <location>
        <begin position="307"/>
        <end position="334"/>
    </location>
</feature>
<dbReference type="PANTHER" id="PTHR19818">
    <property type="entry name" value="ZINC FINGER PROTEIN ZIC AND GLI"/>
    <property type="match status" value="1"/>
</dbReference>
<dbReference type="PROSITE" id="PS50157">
    <property type="entry name" value="ZINC_FINGER_C2H2_2"/>
    <property type="match status" value="11"/>
</dbReference>
<sequence length="596" mass="68505">MDSFLEWLQTQGLRAETAQAVINVLGIENHKVLRACTDFESLRTELLSLAKDKFKFAMYADFCKFVNSFSKQQVVQLAGSSLLGSLFLNLENVIRELSSFCQEFMGFQSVQLENVHGVREIGVGDVCNLHYQDDGFTPKSGEGDLEEGTHFQRDIPQNLLISSVPIEDSNDASMEESSRASLVDPEPSRGQNGQITSRRSLAVKKTSFWMKQSRDQHSRPLKYKCISGPLNTELDMKLYKYKWLLERRICRKYNVSMMDFASTSKLKRHVKADRVERPYKCSICDEGFLQKCYVKVHMRIHTGERPYKCSICDKGFSQKGNLKVHMMIHTGERPYKCFTCDKGFSHKGSLKVHMRIHTGECPYKCSICDEGFSQKISLKVHMMIHTGERPYKCSICDQGFSNKSSLKVHVRIHAGERPYKCSTCDKGFCHKSSLKVHVRIHTGERPYKCSICDKGFTQKDHLVNHVRIHTGERPYKCSTCDKGFCHKSSLKVHVRIHAGERPYKCSICDKGFTQKDHLGKHARIHTGERPYKCSVCDERFSRKDNLNRHMRIHAGERPYKCSICDEGFSFKDSWNKHMRIHKGELRKNLTEENGGT</sequence>
<evidence type="ECO:0000256" key="10">
    <source>
        <dbReference type="SAM" id="MobiDB-lite"/>
    </source>
</evidence>
<dbReference type="FunFam" id="3.30.160.60:FF:001325">
    <property type="entry name" value="zinc finger protein 200"/>
    <property type="match status" value="1"/>
</dbReference>
<dbReference type="FunFam" id="3.30.160.60:FF:000151">
    <property type="entry name" value="Zinc finger and SCAN domain-containing 21"/>
    <property type="match status" value="1"/>
</dbReference>
<dbReference type="FunFam" id="3.30.160.60:FF:002343">
    <property type="entry name" value="Zinc finger protein 33A"/>
    <property type="match status" value="1"/>
</dbReference>
<dbReference type="FunFam" id="3.30.160.60:FF:000624">
    <property type="entry name" value="zinc finger protein 697"/>
    <property type="match status" value="2"/>
</dbReference>
<feature type="domain" description="C2H2-type" evidence="11">
    <location>
        <begin position="335"/>
        <end position="362"/>
    </location>
</feature>
<dbReference type="InterPro" id="IPR050329">
    <property type="entry name" value="GLI_C2H2-zinc-finger"/>
</dbReference>
<keyword evidence="4" id="KW-0677">Repeat</keyword>
<dbReference type="FunFam" id="3.30.160.60:FF:001954">
    <property type="entry name" value="Zinc finger protein 787"/>
    <property type="match status" value="1"/>
</dbReference>
<proteinExistence type="inferred from homology"/>
<keyword evidence="13" id="KW-1185">Reference proteome</keyword>
<dbReference type="Pfam" id="PF00096">
    <property type="entry name" value="zf-C2H2"/>
    <property type="match status" value="10"/>
</dbReference>
<keyword evidence="3" id="KW-0479">Metal-binding</keyword>
<dbReference type="GO" id="GO:0008270">
    <property type="term" value="F:zinc ion binding"/>
    <property type="evidence" value="ECO:0007669"/>
    <property type="project" value="UniProtKB-KW"/>
</dbReference>
<dbReference type="GeneTree" id="ENSGT00940000157046"/>
<keyword evidence="6" id="KW-0862">Zinc</keyword>
<comment type="subcellular location">
    <subcellularLocation>
        <location evidence="1">Nucleus</location>
    </subcellularLocation>
</comment>
<name>A0A8C4QCA0_EPTBU</name>
<dbReference type="PROSITE" id="PS00028">
    <property type="entry name" value="ZINC_FINGER_C2H2_1"/>
    <property type="match status" value="11"/>
</dbReference>
<protein>
    <recommendedName>
        <fullName evidence="11">C2H2-type domain-containing protein</fullName>
    </recommendedName>
</protein>
<evidence type="ECO:0000256" key="6">
    <source>
        <dbReference type="ARBA" id="ARBA00022833"/>
    </source>
</evidence>
<evidence type="ECO:0000256" key="1">
    <source>
        <dbReference type="ARBA" id="ARBA00004123"/>
    </source>
</evidence>
<feature type="domain" description="C2H2-type" evidence="11">
    <location>
        <begin position="503"/>
        <end position="530"/>
    </location>
</feature>
<evidence type="ECO:0000256" key="8">
    <source>
        <dbReference type="ARBA" id="ARBA00023242"/>
    </source>
</evidence>
<organism evidence="12 13">
    <name type="scientific">Eptatretus burgeri</name>
    <name type="common">Inshore hagfish</name>
    <dbReference type="NCBI Taxonomy" id="7764"/>
    <lineage>
        <taxon>Eukaryota</taxon>
        <taxon>Metazoa</taxon>
        <taxon>Chordata</taxon>
        <taxon>Craniata</taxon>
        <taxon>Vertebrata</taxon>
        <taxon>Cyclostomata</taxon>
        <taxon>Myxini</taxon>
        <taxon>Myxiniformes</taxon>
        <taxon>Myxinidae</taxon>
        <taxon>Eptatretinae</taxon>
        <taxon>Eptatretus</taxon>
    </lineage>
</organism>
<evidence type="ECO:0000313" key="12">
    <source>
        <dbReference type="Ensembl" id="ENSEBUP00000012647.1"/>
    </source>
</evidence>
<dbReference type="Proteomes" id="UP000694388">
    <property type="component" value="Unplaced"/>
</dbReference>
<dbReference type="FunFam" id="3.30.160.60:FF:000512">
    <property type="entry name" value="zinc finger protein 197 isoform X1"/>
    <property type="match status" value="1"/>
</dbReference>
<dbReference type="Ensembl" id="ENSEBUT00000013223.1">
    <property type="protein sequence ID" value="ENSEBUP00000012647.1"/>
    <property type="gene ID" value="ENSEBUG00000008039.1"/>
</dbReference>
<dbReference type="InterPro" id="IPR036236">
    <property type="entry name" value="Znf_C2H2_sf"/>
</dbReference>
<evidence type="ECO:0000256" key="5">
    <source>
        <dbReference type="ARBA" id="ARBA00022771"/>
    </source>
</evidence>
<dbReference type="GO" id="GO:0000981">
    <property type="term" value="F:DNA-binding transcription factor activity, RNA polymerase II-specific"/>
    <property type="evidence" value="ECO:0007669"/>
    <property type="project" value="TreeGrafter"/>
</dbReference>
<accession>A0A8C4QCA0</accession>
<keyword evidence="8" id="KW-0539">Nucleus</keyword>
<dbReference type="GO" id="GO:0045944">
    <property type="term" value="P:positive regulation of transcription by RNA polymerase II"/>
    <property type="evidence" value="ECO:0007669"/>
    <property type="project" value="UniProtKB-ARBA"/>
</dbReference>
<evidence type="ECO:0000256" key="4">
    <source>
        <dbReference type="ARBA" id="ARBA00022737"/>
    </source>
</evidence>
<evidence type="ECO:0000259" key="11">
    <source>
        <dbReference type="PROSITE" id="PS50157"/>
    </source>
</evidence>
<dbReference type="FunFam" id="3.30.160.60:FF:000733">
    <property type="entry name" value="Zinc finger protein 236 variant"/>
    <property type="match status" value="2"/>
</dbReference>
<feature type="domain" description="C2H2-type" evidence="11">
    <location>
        <begin position="419"/>
        <end position="446"/>
    </location>
</feature>
<evidence type="ECO:0000313" key="13">
    <source>
        <dbReference type="Proteomes" id="UP000694388"/>
    </source>
</evidence>
<feature type="domain" description="C2H2-type" evidence="11">
    <location>
        <begin position="559"/>
        <end position="586"/>
    </location>
</feature>